<keyword evidence="1" id="KW-0547">Nucleotide-binding</keyword>
<evidence type="ECO:0000256" key="3">
    <source>
        <dbReference type="SAM" id="MobiDB-lite"/>
    </source>
</evidence>
<dbReference type="PRINTS" id="PR00038">
    <property type="entry name" value="HTHLUXR"/>
</dbReference>
<evidence type="ECO:0000256" key="2">
    <source>
        <dbReference type="ARBA" id="ARBA00022840"/>
    </source>
</evidence>
<keyword evidence="6" id="KW-1185">Reference proteome</keyword>
<protein>
    <submittedName>
        <fullName evidence="5">AAA family ATPase</fullName>
    </submittedName>
</protein>
<dbReference type="InterPro" id="IPR041664">
    <property type="entry name" value="AAA_16"/>
</dbReference>
<dbReference type="InterPro" id="IPR036388">
    <property type="entry name" value="WH-like_DNA-bd_sf"/>
</dbReference>
<feature type="domain" description="HTH luxR-type" evidence="4">
    <location>
        <begin position="813"/>
        <end position="878"/>
    </location>
</feature>
<accession>A0ABZ1IFL5</accession>
<sequence>MRNLRTHFVTGMVSRGASAGPLLGREPVLRTAGELVSALGESRPGLLSVTGPLAVGRSAVLGRVAETAATAGAATAVARCSPVETGLPYGAALQLLAALCSPARFAELVGLCVQDNSESGSCASPMRLLCDEVLAESRRGPLTLVIDDLQWADSWTLRWLEALLRRLAGAPVLVVTASHGSLARYLGEDAAFDAAWPVELTEVVLEPFTAAETETFLATATGKPVDEVFAAAAASATRRFPGLLARSFDRLRTAGVAPVADAAPRLVEVAREVWGEAACRVARGMPVDAIELLRVFAVCGEDFDHELAVALARPKEFSPAQALEILVTTGLAVLEPPRLAEPRLAGEVLAVMPAGERADLFVRAAALGRRTGVGSGAIADLLAAAPPVGRAWAGTALVEAAALRSRQGRSGPAVTALRRALAEPLGSAERAQVLTRLATLEVAHSPDASDTRLRQVLTAPPDARSWPSVLAAADLLVGRGDNETARQVVSALCARGAGVIPPAALATLAVLGWIAQEEGPAEPEVPVAPLAAPADPADPGDPAQAGALAWRLATRGEDRPRVGELAREALAKPDDDGPLMPRLMASRALLCCFEPAEALAGLDAVLIQARIRDNRAVAAQALLYRALAAGWLGRAEQARRDLYTAGRELPVRCWHPTLVARHVAGEMATYQQQGDVEKAWEAEAAPLPPGAERGAGWAFLLYERGRLRLARGEVEGALTALLECGRILRGRHWLNPMLSRWRTVAAVALLRLGDRAAAQELIAEEKALGEAWGASELLDWMREVSFARLGAGAAIHPPPAQPSARLPQPRGEDDSTGAGLSEPEREVVELAVGGMANRDIAKALSVATRTVELRLTKAYRKLGIRGRAQLVARWAPPGRGE</sequence>
<name>A0ABZ1IFL5_9PSEU</name>
<dbReference type="SUPFAM" id="SSF52540">
    <property type="entry name" value="P-loop containing nucleoside triphosphate hydrolases"/>
    <property type="match status" value="1"/>
</dbReference>
<dbReference type="InterPro" id="IPR016032">
    <property type="entry name" value="Sig_transdc_resp-reg_C-effctor"/>
</dbReference>
<gene>
    <name evidence="5" type="ORF">VSH64_12385</name>
</gene>
<evidence type="ECO:0000313" key="6">
    <source>
        <dbReference type="Proteomes" id="UP001330812"/>
    </source>
</evidence>
<evidence type="ECO:0000256" key="1">
    <source>
        <dbReference type="ARBA" id="ARBA00022741"/>
    </source>
</evidence>
<organism evidence="5 6">
    <name type="scientific">Amycolatopsis rhabdoformis</name>
    <dbReference type="NCBI Taxonomy" id="1448059"/>
    <lineage>
        <taxon>Bacteria</taxon>
        <taxon>Bacillati</taxon>
        <taxon>Actinomycetota</taxon>
        <taxon>Actinomycetes</taxon>
        <taxon>Pseudonocardiales</taxon>
        <taxon>Pseudonocardiaceae</taxon>
        <taxon>Amycolatopsis</taxon>
    </lineage>
</organism>
<reference evidence="5 6" key="1">
    <citation type="journal article" date="2015" name="Int. J. Syst. Evol. Microbiol.">
        <title>Amycolatopsis rhabdoformis sp. nov., an actinomycete isolated from a tropical forest soil.</title>
        <authorList>
            <person name="Souza W.R."/>
            <person name="Silva R.E."/>
            <person name="Goodfellow M."/>
            <person name="Busarakam K."/>
            <person name="Figueiro F.S."/>
            <person name="Ferreira D."/>
            <person name="Rodrigues-Filho E."/>
            <person name="Moraes L.A.B."/>
            <person name="Zucchi T.D."/>
        </authorList>
    </citation>
    <scope>NUCLEOTIDE SEQUENCE [LARGE SCALE GENOMIC DNA]</scope>
    <source>
        <strain evidence="5 6">NCIMB 14900</strain>
    </source>
</reference>
<dbReference type="Gene3D" id="1.10.10.10">
    <property type="entry name" value="Winged helix-like DNA-binding domain superfamily/Winged helix DNA-binding domain"/>
    <property type="match status" value="1"/>
</dbReference>
<evidence type="ECO:0000313" key="5">
    <source>
        <dbReference type="EMBL" id="WSE32904.1"/>
    </source>
</evidence>
<dbReference type="PANTHER" id="PTHR16305">
    <property type="entry name" value="TESTICULAR SOLUBLE ADENYLYL CYCLASE"/>
    <property type="match status" value="1"/>
</dbReference>
<dbReference type="InterPro" id="IPR000792">
    <property type="entry name" value="Tscrpt_reg_LuxR_C"/>
</dbReference>
<dbReference type="Pfam" id="PF13191">
    <property type="entry name" value="AAA_16"/>
    <property type="match status" value="1"/>
</dbReference>
<dbReference type="SUPFAM" id="SSF46894">
    <property type="entry name" value="C-terminal effector domain of the bipartite response regulators"/>
    <property type="match status" value="1"/>
</dbReference>
<dbReference type="RefSeq" id="WP_326835711.1">
    <property type="nucleotide sequence ID" value="NZ_CP142149.1"/>
</dbReference>
<dbReference type="SMART" id="SM00421">
    <property type="entry name" value="HTH_LUXR"/>
    <property type="match status" value="1"/>
</dbReference>
<feature type="region of interest" description="Disordered" evidence="3">
    <location>
        <begin position="794"/>
        <end position="823"/>
    </location>
</feature>
<evidence type="ECO:0000259" key="4">
    <source>
        <dbReference type="PROSITE" id="PS50043"/>
    </source>
</evidence>
<dbReference type="InterPro" id="IPR027417">
    <property type="entry name" value="P-loop_NTPase"/>
</dbReference>
<dbReference type="Pfam" id="PF00196">
    <property type="entry name" value="GerE"/>
    <property type="match status" value="1"/>
</dbReference>
<dbReference type="PROSITE" id="PS50043">
    <property type="entry name" value="HTH_LUXR_2"/>
    <property type="match status" value="1"/>
</dbReference>
<dbReference type="Proteomes" id="UP001330812">
    <property type="component" value="Chromosome"/>
</dbReference>
<proteinExistence type="predicted"/>
<dbReference type="CDD" id="cd06170">
    <property type="entry name" value="LuxR_C_like"/>
    <property type="match status" value="1"/>
</dbReference>
<keyword evidence="2" id="KW-0067">ATP-binding</keyword>
<dbReference type="PANTHER" id="PTHR16305:SF35">
    <property type="entry name" value="TRANSCRIPTIONAL ACTIVATOR DOMAIN"/>
    <property type="match status" value="1"/>
</dbReference>
<dbReference type="EMBL" id="CP142149">
    <property type="protein sequence ID" value="WSE32904.1"/>
    <property type="molecule type" value="Genomic_DNA"/>
</dbReference>